<dbReference type="GeneID" id="24439900"/>
<sequence>MSQKSDITNLLQLQLQEIKDHKHECQDKECKVSIEIIQSVVDCIIEDLSEENRDWTESDINDWKSTLDNQGLCDKAMDIFQFILDCLYKSKSFVANQSNFEETSSQTLNNKSQITNSTNDTTNQVDNFFQTQIDESCQSEAIRKREIQKKIQELEESIEMKQRIINDTENQIQQKLDENYKTSEENDGWVQFEQEKISYLKEKSEVLNQLEDVFLEIDAIQELVQIREEIKSCIENYDFNKIQSLQKNLDQRLKNYTFIIEDIRNILQVIENWEHKYPLCTDKSVGLFIDIEKDNQYLNQMLKQVNNVYNDQMLKELEGLHDVLSELEQLKIQNDNKNNNNNK</sequence>
<evidence type="ECO:0000313" key="3">
    <source>
        <dbReference type="EMBL" id="EWS73526.1"/>
    </source>
</evidence>
<evidence type="ECO:0000313" key="4">
    <source>
        <dbReference type="Proteomes" id="UP000009168"/>
    </source>
</evidence>
<organism evidence="3 4">
    <name type="scientific">Tetrahymena thermophila (strain SB210)</name>
    <dbReference type="NCBI Taxonomy" id="312017"/>
    <lineage>
        <taxon>Eukaryota</taxon>
        <taxon>Sar</taxon>
        <taxon>Alveolata</taxon>
        <taxon>Ciliophora</taxon>
        <taxon>Intramacronucleata</taxon>
        <taxon>Oligohymenophorea</taxon>
        <taxon>Hymenostomatida</taxon>
        <taxon>Tetrahymenina</taxon>
        <taxon>Tetrahymenidae</taxon>
        <taxon>Tetrahymena</taxon>
    </lineage>
</organism>
<feature type="coiled-coil region" evidence="1">
    <location>
        <begin position="310"/>
        <end position="340"/>
    </location>
</feature>
<dbReference type="InParanoid" id="W7XGX4"/>
<reference evidence="4" key="1">
    <citation type="journal article" date="2006" name="PLoS Biol.">
        <title>Macronuclear genome sequence of the ciliate Tetrahymena thermophila, a model eukaryote.</title>
        <authorList>
            <person name="Eisen J.A."/>
            <person name="Coyne R.S."/>
            <person name="Wu M."/>
            <person name="Wu D."/>
            <person name="Thiagarajan M."/>
            <person name="Wortman J.R."/>
            <person name="Badger J.H."/>
            <person name="Ren Q."/>
            <person name="Amedeo P."/>
            <person name="Jones K.M."/>
            <person name="Tallon L.J."/>
            <person name="Delcher A.L."/>
            <person name="Salzberg S.L."/>
            <person name="Silva J.C."/>
            <person name="Haas B.J."/>
            <person name="Majoros W.H."/>
            <person name="Farzad M."/>
            <person name="Carlton J.M."/>
            <person name="Smith R.K. Jr."/>
            <person name="Garg J."/>
            <person name="Pearlman R.E."/>
            <person name="Karrer K.M."/>
            <person name="Sun L."/>
            <person name="Manning G."/>
            <person name="Elde N.C."/>
            <person name="Turkewitz A.P."/>
            <person name="Asai D.J."/>
            <person name="Wilkes D.E."/>
            <person name="Wang Y."/>
            <person name="Cai H."/>
            <person name="Collins K."/>
            <person name="Stewart B.A."/>
            <person name="Lee S.R."/>
            <person name="Wilamowska K."/>
            <person name="Weinberg Z."/>
            <person name="Ruzzo W.L."/>
            <person name="Wloga D."/>
            <person name="Gaertig J."/>
            <person name="Frankel J."/>
            <person name="Tsao C.-C."/>
            <person name="Gorovsky M.A."/>
            <person name="Keeling P.J."/>
            <person name="Waller R.F."/>
            <person name="Patron N.J."/>
            <person name="Cherry J.M."/>
            <person name="Stover N.A."/>
            <person name="Krieger C.J."/>
            <person name="del Toro C."/>
            <person name="Ryder H.F."/>
            <person name="Williamson S.C."/>
            <person name="Barbeau R.A."/>
            <person name="Hamilton E.P."/>
            <person name="Orias E."/>
        </authorList>
    </citation>
    <scope>NUCLEOTIDE SEQUENCE [LARGE SCALE GENOMIC DNA]</scope>
    <source>
        <strain evidence="4">SB210</strain>
    </source>
</reference>
<feature type="coiled-coil region" evidence="1">
    <location>
        <begin position="137"/>
        <end position="178"/>
    </location>
</feature>
<dbReference type="AlphaFoldDB" id="W7XGX4"/>
<proteinExistence type="predicted"/>
<accession>W7XGX4</accession>
<keyword evidence="1" id="KW-0175">Coiled coil</keyword>
<name>W7XGX4_TETTS</name>
<gene>
    <name evidence="3" type="ORF">TTHERM_000628708</name>
</gene>
<keyword evidence="3" id="KW-0808">Transferase</keyword>
<dbReference type="EMBL" id="GG662641">
    <property type="protein sequence ID" value="EWS73526.1"/>
    <property type="molecule type" value="Genomic_DNA"/>
</dbReference>
<dbReference type="GO" id="GO:0016740">
    <property type="term" value="F:transferase activity"/>
    <property type="evidence" value="ECO:0007669"/>
    <property type="project" value="UniProtKB-KW"/>
</dbReference>
<dbReference type="KEGG" id="tet:TTHERM_000628708"/>
<keyword evidence="4" id="KW-1185">Reference proteome</keyword>
<protein>
    <submittedName>
        <fullName evidence="3">Nucleotidyl transferase family protein</fullName>
    </submittedName>
</protein>
<evidence type="ECO:0000256" key="2">
    <source>
        <dbReference type="SAM" id="MobiDB-lite"/>
    </source>
</evidence>
<feature type="region of interest" description="Disordered" evidence="2">
    <location>
        <begin position="102"/>
        <end position="121"/>
    </location>
</feature>
<dbReference type="RefSeq" id="XP_012653916.1">
    <property type="nucleotide sequence ID" value="XM_012798462.1"/>
</dbReference>
<dbReference type="Proteomes" id="UP000009168">
    <property type="component" value="Unassembled WGS sequence"/>
</dbReference>
<evidence type="ECO:0000256" key="1">
    <source>
        <dbReference type="SAM" id="Coils"/>
    </source>
</evidence>